<dbReference type="InterPro" id="IPR045647">
    <property type="entry name" value="DUF6401"/>
</dbReference>
<gene>
    <name evidence="1" type="ORF">ACFSKW_12635</name>
</gene>
<reference evidence="2" key="1">
    <citation type="journal article" date="2019" name="Int. J. Syst. Evol. Microbiol.">
        <title>The Global Catalogue of Microorganisms (GCM) 10K type strain sequencing project: providing services to taxonomists for standard genome sequencing and annotation.</title>
        <authorList>
            <consortium name="The Broad Institute Genomics Platform"/>
            <consortium name="The Broad Institute Genome Sequencing Center for Infectious Disease"/>
            <person name="Wu L."/>
            <person name="Ma J."/>
        </authorList>
    </citation>
    <scope>NUCLEOTIDE SEQUENCE [LARGE SCALE GENOMIC DNA]</scope>
    <source>
        <strain evidence="2">ICMP 6774ER</strain>
    </source>
</reference>
<sequence>MLELPAEHPGVGALLDQHVAAVRHAIRSIGAHVGHTSLLSYLIGFWDGAHEKGWRAPEPGHPLDFATLRMSAVCLMLAPAQAA</sequence>
<evidence type="ECO:0000313" key="2">
    <source>
        <dbReference type="Proteomes" id="UP001597368"/>
    </source>
</evidence>
<proteinExistence type="predicted"/>
<dbReference type="Pfam" id="PF19939">
    <property type="entry name" value="DUF6401"/>
    <property type="match status" value="1"/>
</dbReference>
<comment type="caution">
    <text evidence="1">The sequence shown here is derived from an EMBL/GenBank/DDBJ whole genome shotgun (WGS) entry which is preliminary data.</text>
</comment>
<organism evidence="1 2">
    <name type="scientific">Nonomuraea mangrovi</name>
    <dbReference type="NCBI Taxonomy" id="2316207"/>
    <lineage>
        <taxon>Bacteria</taxon>
        <taxon>Bacillati</taxon>
        <taxon>Actinomycetota</taxon>
        <taxon>Actinomycetes</taxon>
        <taxon>Streptosporangiales</taxon>
        <taxon>Streptosporangiaceae</taxon>
        <taxon>Nonomuraea</taxon>
    </lineage>
</organism>
<dbReference type="Proteomes" id="UP001597368">
    <property type="component" value="Unassembled WGS sequence"/>
</dbReference>
<keyword evidence="2" id="KW-1185">Reference proteome</keyword>
<dbReference type="EMBL" id="JBHUFV010000020">
    <property type="protein sequence ID" value="MFD1932322.1"/>
    <property type="molecule type" value="Genomic_DNA"/>
</dbReference>
<protein>
    <submittedName>
        <fullName evidence="1">DUF6401 family natural product biosynthesis protein</fullName>
    </submittedName>
</protein>
<evidence type="ECO:0000313" key="1">
    <source>
        <dbReference type="EMBL" id="MFD1932322.1"/>
    </source>
</evidence>
<dbReference type="RefSeq" id="WP_379572384.1">
    <property type="nucleotide sequence ID" value="NZ_JBHUFV010000020.1"/>
</dbReference>
<name>A0ABW4SUN9_9ACTN</name>
<accession>A0ABW4SUN9</accession>